<organism evidence="2 3">
    <name type="scientific">Candidatus Nitrosocosmicus arcticus</name>
    <dbReference type="NCBI Taxonomy" id="2035267"/>
    <lineage>
        <taxon>Archaea</taxon>
        <taxon>Nitrososphaerota</taxon>
        <taxon>Nitrososphaeria</taxon>
        <taxon>Nitrososphaerales</taxon>
        <taxon>Nitrososphaeraceae</taxon>
        <taxon>Candidatus Nitrosocosmicus</taxon>
    </lineage>
</organism>
<dbReference type="AlphaFoldDB" id="A0A557SYA2"/>
<protein>
    <recommendedName>
        <fullName evidence="1">MEDS domain-containing protein</fullName>
    </recommendedName>
</protein>
<sequence>MILWCFYIPVKDKILSMDIEKAADTISESDYGTHTLVVYEDLEKLREFYSYYVKKRIEERNEVIQLAPFYESEDSVRKSLSEGHISIDLEKWEKEEKSLIIVDSLKKYFGDETVESSYISSRNLVQDAKMMGKSGVSILGDMGAFPYKHRIQELVDYELFLPSHYDIDMKGICLYHQKDFNRLSEEQKQKVIDHHERSLKI</sequence>
<evidence type="ECO:0000313" key="2">
    <source>
        <dbReference type="EMBL" id="TVP41572.1"/>
    </source>
</evidence>
<feature type="domain" description="MEDS" evidence="1">
    <location>
        <begin position="33"/>
        <end position="195"/>
    </location>
</feature>
<evidence type="ECO:0000313" key="3">
    <source>
        <dbReference type="Proteomes" id="UP000315289"/>
    </source>
</evidence>
<reference evidence="2 3" key="1">
    <citation type="journal article" date="2019" name="Front. Microbiol.">
        <title>Ammonia Oxidation by the Arctic Terrestrial Thaumarchaeote Candidatus Nitrosocosmicus arcticus Is Stimulated by Increasing Temperatures.</title>
        <authorList>
            <person name="Alves R.J.E."/>
            <person name="Kerou M."/>
            <person name="Zappe A."/>
            <person name="Bittner R."/>
            <person name="Abby S.S."/>
            <person name="Schmidt H.A."/>
            <person name="Pfeifer K."/>
            <person name="Schleper C."/>
        </authorList>
    </citation>
    <scope>NUCLEOTIDE SEQUENCE [LARGE SCALE GENOMIC DNA]</scope>
    <source>
        <strain evidence="2 3">Kfb</strain>
    </source>
</reference>
<name>A0A557SYA2_9ARCH</name>
<dbReference type="InterPro" id="IPR025847">
    <property type="entry name" value="MEDS_domain"/>
</dbReference>
<keyword evidence="3" id="KW-1185">Reference proteome</keyword>
<proteinExistence type="predicted"/>
<gene>
    <name evidence="2" type="ORF">NARC_30287</name>
</gene>
<accession>A0A557SYA2</accession>
<dbReference type="EMBL" id="VOAH01000003">
    <property type="protein sequence ID" value="TVP41572.1"/>
    <property type="molecule type" value="Genomic_DNA"/>
</dbReference>
<comment type="caution">
    <text evidence="2">The sequence shown here is derived from an EMBL/GenBank/DDBJ whole genome shotgun (WGS) entry which is preliminary data.</text>
</comment>
<dbReference type="Pfam" id="PF14417">
    <property type="entry name" value="MEDS"/>
    <property type="match status" value="1"/>
</dbReference>
<evidence type="ECO:0000259" key="1">
    <source>
        <dbReference type="Pfam" id="PF14417"/>
    </source>
</evidence>
<dbReference type="Proteomes" id="UP000315289">
    <property type="component" value="Unassembled WGS sequence"/>
</dbReference>